<organism evidence="2 3">
    <name type="scientific">Saccharothrix syringae</name>
    <name type="common">Nocardiopsis syringae</name>
    <dbReference type="NCBI Taxonomy" id="103733"/>
    <lineage>
        <taxon>Bacteria</taxon>
        <taxon>Bacillati</taxon>
        <taxon>Actinomycetota</taxon>
        <taxon>Actinomycetes</taxon>
        <taxon>Pseudonocardiales</taxon>
        <taxon>Pseudonocardiaceae</taxon>
        <taxon>Saccharothrix</taxon>
    </lineage>
</organism>
<dbReference type="AlphaFoldDB" id="A0A5Q0GX91"/>
<accession>A0A5Q0GX91</accession>
<gene>
    <name evidence="2" type="ORF">EKG83_14905</name>
</gene>
<feature type="region of interest" description="Disordered" evidence="1">
    <location>
        <begin position="175"/>
        <end position="215"/>
    </location>
</feature>
<sequence>MPKTSHIDYDRVEDANQFGSAQDPDNSEHNLTTGPDKVDYLTSPDVESSIPPPPRHGGTGGGKTSVSTEALKTVATNLRTLQELLREARHKLAHVTIAPGLFYDAERLIGDLPKLVNPTSDFLGQADEALELVSRNLERLAHSYETTEELNKIDAGKLGEGIKDTIASIREATGADGSTLFNPDNPLDIKVDGKDGGDTASGKGDEGGEPEDQKD</sequence>
<reference evidence="3" key="1">
    <citation type="journal article" date="2021" name="Curr. Microbiol.">
        <title>Complete genome of nocamycin-producing strain Saccharothrix syringae NRRL B-16468 reveals the biosynthetic potential for secondary metabolites.</title>
        <authorList>
            <person name="Mo X."/>
            <person name="Yang S."/>
        </authorList>
    </citation>
    <scope>NUCLEOTIDE SEQUENCE [LARGE SCALE GENOMIC DNA]</scope>
    <source>
        <strain evidence="3">ATCC 51364 / DSM 43886 / JCM 6844 / KCTC 9398 / NBRC 14523 / NRRL B-16468 / INA 2240</strain>
    </source>
</reference>
<dbReference type="Proteomes" id="UP000325787">
    <property type="component" value="Chromosome"/>
</dbReference>
<evidence type="ECO:0000313" key="3">
    <source>
        <dbReference type="Proteomes" id="UP000325787"/>
    </source>
</evidence>
<dbReference type="RefSeq" id="WP_033435327.1">
    <property type="nucleotide sequence ID" value="NZ_CP034550.1"/>
</dbReference>
<evidence type="ECO:0000313" key="2">
    <source>
        <dbReference type="EMBL" id="QFZ18578.1"/>
    </source>
</evidence>
<proteinExistence type="predicted"/>
<dbReference type="KEGG" id="ssyi:EKG83_14905"/>
<feature type="region of interest" description="Disordered" evidence="1">
    <location>
        <begin position="1"/>
        <end position="65"/>
    </location>
</feature>
<name>A0A5Q0GX91_SACSY</name>
<feature type="compositionally biased region" description="Basic and acidic residues" evidence="1">
    <location>
        <begin position="187"/>
        <end position="215"/>
    </location>
</feature>
<feature type="compositionally biased region" description="Basic and acidic residues" evidence="1">
    <location>
        <begin position="1"/>
        <end position="14"/>
    </location>
</feature>
<protein>
    <submittedName>
        <fullName evidence="2">Uncharacterized protein</fullName>
    </submittedName>
</protein>
<dbReference type="EMBL" id="CP034550">
    <property type="protein sequence ID" value="QFZ18578.1"/>
    <property type="molecule type" value="Genomic_DNA"/>
</dbReference>
<keyword evidence="3" id="KW-1185">Reference proteome</keyword>
<feature type="compositionally biased region" description="Polar residues" evidence="1">
    <location>
        <begin position="17"/>
        <end position="33"/>
    </location>
</feature>
<evidence type="ECO:0000256" key="1">
    <source>
        <dbReference type="SAM" id="MobiDB-lite"/>
    </source>
</evidence>